<protein>
    <submittedName>
        <fullName evidence="1">Uncharacterized protein</fullName>
    </submittedName>
</protein>
<dbReference type="AlphaFoldDB" id="A0A934US45"/>
<name>A0A934US45_9BURK</name>
<gene>
    <name evidence="1" type="ORF">I8E28_12895</name>
</gene>
<dbReference type="Proteomes" id="UP000617041">
    <property type="component" value="Unassembled WGS sequence"/>
</dbReference>
<comment type="caution">
    <text evidence="1">The sequence shown here is derived from an EMBL/GenBank/DDBJ whole genome shotgun (WGS) entry which is preliminary data.</text>
</comment>
<dbReference type="EMBL" id="JAEDAO010000001">
    <property type="protein sequence ID" value="MBK0393491.1"/>
    <property type="molecule type" value="Genomic_DNA"/>
</dbReference>
<keyword evidence="2" id="KW-1185">Reference proteome</keyword>
<reference evidence="1" key="1">
    <citation type="submission" date="2020-12" db="EMBL/GenBank/DDBJ databases">
        <title>Ramlibacter sp. nov., isolated from a freshwater alga, Cryptomonas.</title>
        <authorList>
            <person name="Kim H.M."/>
            <person name="Jeon C.O."/>
        </authorList>
    </citation>
    <scope>NUCLEOTIDE SEQUENCE</scope>
    <source>
        <strain evidence="1">CrO1</strain>
    </source>
</reference>
<evidence type="ECO:0000313" key="2">
    <source>
        <dbReference type="Proteomes" id="UP000617041"/>
    </source>
</evidence>
<sequence>MTTTPIPDDVRRYILAAVPSVPYLEALLLLRSDASRAWEPAAVAHRLYVTEADAAAVLRALGDAGVATLRGNAWIYAPADEDLRALLEQVAQTYSTHLVAVTEIIHSRLERRARQFADAFRWKKEER</sequence>
<proteinExistence type="predicted"/>
<accession>A0A934US45</accession>
<evidence type="ECO:0000313" key="1">
    <source>
        <dbReference type="EMBL" id="MBK0393491.1"/>
    </source>
</evidence>
<dbReference type="RefSeq" id="WP_200788456.1">
    <property type="nucleotide sequence ID" value="NZ_JAEDAO010000001.1"/>
</dbReference>
<organism evidence="1 2">
    <name type="scientific">Ramlibacter algicola</name>
    <dbReference type="NCBI Taxonomy" id="2795217"/>
    <lineage>
        <taxon>Bacteria</taxon>
        <taxon>Pseudomonadati</taxon>
        <taxon>Pseudomonadota</taxon>
        <taxon>Betaproteobacteria</taxon>
        <taxon>Burkholderiales</taxon>
        <taxon>Comamonadaceae</taxon>
        <taxon>Ramlibacter</taxon>
    </lineage>
</organism>